<evidence type="ECO:0000313" key="2">
    <source>
        <dbReference type="Proteomes" id="UP000573603"/>
    </source>
</evidence>
<proteinExistence type="predicted"/>
<dbReference type="AlphaFoldDB" id="A0A8H4ZSL6"/>
<reference evidence="1 2" key="1">
    <citation type="journal article" date="2020" name="BMC Genomics">
        <title>Correction to: Identification and distribution of gene clusters required for synthesis of sphingolipid metabolism inhibitors in diverse species of the filamentous fungus Fusarium.</title>
        <authorList>
            <person name="Kim H.S."/>
            <person name="Lohmar J.M."/>
            <person name="Busman M."/>
            <person name="Brown D.W."/>
            <person name="Naumann T.A."/>
            <person name="Divon H.H."/>
            <person name="Lysoe E."/>
            <person name="Uhlig S."/>
            <person name="Proctor R.H."/>
        </authorList>
    </citation>
    <scope>NUCLEOTIDE SEQUENCE [LARGE SCALE GENOMIC DNA]</scope>
    <source>
        <strain evidence="1 2">NRRL 25214</strain>
    </source>
</reference>
<keyword evidence="2" id="KW-1185">Reference proteome</keyword>
<dbReference type="Proteomes" id="UP000573603">
    <property type="component" value="Unassembled WGS sequence"/>
</dbReference>
<name>A0A8H4ZSL6_9HYPO</name>
<organism evidence="1 2">
    <name type="scientific">Fusarium anthophilum</name>
    <dbReference type="NCBI Taxonomy" id="48485"/>
    <lineage>
        <taxon>Eukaryota</taxon>
        <taxon>Fungi</taxon>
        <taxon>Dikarya</taxon>
        <taxon>Ascomycota</taxon>
        <taxon>Pezizomycotina</taxon>
        <taxon>Sordariomycetes</taxon>
        <taxon>Hypocreomycetidae</taxon>
        <taxon>Hypocreales</taxon>
        <taxon>Nectriaceae</taxon>
        <taxon>Fusarium</taxon>
        <taxon>Fusarium fujikuroi species complex</taxon>
    </lineage>
</organism>
<sequence length="169" mass="18579">MEGNNFGIYYIPSTCMRTPINEIKSGVARPLKGKLRESSEKLNDAIDHAKEDERSLQDISMGVAKGLARLGGNTAIIWEDNGYDQPPRPMELLRKTRRHLGSKACALLQLTLQLKTEAMKLSRKAADASAYAYNGVEGARRKRNFTAGILDICESAVVDPGLTAEVKMV</sequence>
<accession>A0A8H4ZSL6</accession>
<evidence type="ECO:0000313" key="1">
    <source>
        <dbReference type="EMBL" id="KAF5252013.1"/>
    </source>
</evidence>
<protein>
    <submittedName>
        <fullName evidence="1">Uncharacterized protein</fullName>
    </submittedName>
</protein>
<dbReference type="EMBL" id="JABEVY010000062">
    <property type="protein sequence ID" value="KAF5252013.1"/>
    <property type="molecule type" value="Genomic_DNA"/>
</dbReference>
<comment type="caution">
    <text evidence="1">The sequence shown here is derived from an EMBL/GenBank/DDBJ whole genome shotgun (WGS) entry which is preliminary data.</text>
</comment>
<gene>
    <name evidence="1" type="ORF">FANTH_2967</name>
</gene>